<dbReference type="CDD" id="cd02165">
    <property type="entry name" value="NMNAT"/>
    <property type="match status" value="1"/>
</dbReference>
<evidence type="ECO:0000256" key="8">
    <source>
        <dbReference type="ARBA" id="ARBA00023027"/>
    </source>
</evidence>
<comment type="pathway">
    <text evidence="2 10">Cofactor biosynthesis; NAD(+) biosynthesis; deamido-NAD(+) from nicotinate D-ribonucleotide: step 1/1.</text>
</comment>
<evidence type="ECO:0000256" key="1">
    <source>
        <dbReference type="ARBA" id="ARBA00002324"/>
    </source>
</evidence>
<keyword evidence="4 10" id="KW-0808">Transferase</keyword>
<evidence type="ECO:0000313" key="12">
    <source>
        <dbReference type="EMBL" id="OGG24086.1"/>
    </source>
</evidence>
<evidence type="ECO:0000256" key="7">
    <source>
        <dbReference type="ARBA" id="ARBA00022840"/>
    </source>
</evidence>
<gene>
    <name evidence="10" type="primary">nadD</name>
    <name evidence="12" type="ORF">A3A79_02720</name>
</gene>
<organism evidence="12 13">
    <name type="scientific">Candidatus Gottesmanbacteria bacterium RIFCSPLOWO2_01_FULL_43_11b</name>
    <dbReference type="NCBI Taxonomy" id="1798392"/>
    <lineage>
        <taxon>Bacteria</taxon>
        <taxon>Candidatus Gottesmaniibacteriota</taxon>
    </lineage>
</organism>
<evidence type="ECO:0000259" key="11">
    <source>
        <dbReference type="Pfam" id="PF01467"/>
    </source>
</evidence>
<keyword evidence="6 10" id="KW-0547">Nucleotide-binding</keyword>
<proteinExistence type="inferred from homology"/>
<evidence type="ECO:0000256" key="10">
    <source>
        <dbReference type="HAMAP-Rule" id="MF_00244"/>
    </source>
</evidence>
<dbReference type="AlphaFoldDB" id="A0A1F6AHL1"/>
<dbReference type="PANTHER" id="PTHR39321:SF3">
    <property type="entry name" value="PHOSPHOPANTETHEINE ADENYLYLTRANSFERASE"/>
    <property type="match status" value="1"/>
</dbReference>
<comment type="function">
    <text evidence="1 10">Catalyzes the reversible adenylation of nicotinate mononucleotide (NaMN) to nicotinic acid adenine dinucleotide (NaAD).</text>
</comment>
<dbReference type="InterPro" id="IPR005248">
    <property type="entry name" value="NadD/NMNAT"/>
</dbReference>
<dbReference type="EC" id="2.7.7.18" evidence="10"/>
<dbReference type="Gene3D" id="3.40.50.620">
    <property type="entry name" value="HUPs"/>
    <property type="match status" value="1"/>
</dbReference>
<evidence type="ECO:0000256" key="9">
    <source>
        <dbReference type="ARBA" id="ARBA00048721"/>
    </source>
</evidence>
<evidence type="ECO:0000256" key="4">
    <source>
        <dbReference type="ARBA" id="ARBA00022679"/>
    </source>
</evidence>
<dbReference type="InterPro" id="IPR014729">
    <property type="entry name" value="Rossmann-like_a/b/a_fold"/>
</dbReference>
<dbReference type="SUPFAM" id="SSF52374">
    <property type="entry name" value="Nucleotidylyl transferase"/>
    <property type="match status" value="1"/>
</dbReference>
<keyword evidence="3 10" id="KW-0662">Pyridine nucleotide biosynthesis</keyword>
<sequence>MKIGLLGGAFNPPHLAHLHMAAQSIDFAGFDEIWFLPNFGQQPPKPDVASVKDRLAMTKMLSLPKTKISTLEIDNKLSGNTIELLPYLPKEHSYTFIMGVDWLPSFTQWGSWQELIKKLPFLVFPRSGFPNEPLYENMTVLSHPLLMINDISATKIRERVKQGLPIDQFVPSGVAEYIKTHELYKS</sequence>
<dbReference type="PANTHER" id="PTHR39321">
    <property type="entry name" value="NICOTINATE-NUCLEOTIDE ADENYLYLTRANSFERASE-RELATED"/>
    <property type="match status" value="1"/>
</dbReference>
<comment type="similarity">
    <text evidence="10">Belongs to the NadD family.</text>
</comment>
<keyword evidence="7 10" id="KW-0067">ATP-binding</keyword>
<accession>A0A1F6AHL1</accession>
<dbReference type="Pfam" id="PF01467">
    <property type="entry name" value="CTP_transf_like"/>
    <property type="match status" value="1"/>
</dbReference>
<evidence type="ECO:0000256" key="5">
    <source>
        <dbReference type="ARBA" id="ARBA00022695"/>
    </source>
</evidence>
<dbReference type="GO" id="GO:0009435">
    <property type="term" value="P:NAD+ biosynthetic process"/>
    <property type="evidence" value="ECO:0007669"/>
    <property type="project" value="UniProtKB-UniRule"/>
</dbReference>
<evidence type="ECO:0000256" key="3">
    <source>
        <dbReference type="ARBA" id="ARBA00022642"/>
    </source>
</evidence>
<dbReference type="STRING" id="1798392.A3A79_02720"/>
<dbReference type="EMBL" id="MFJV01000001">
    <property type="protein sequence ID" value="OGG24086.1"/>
    <property type="molecule type" value="Genomic_DNA"/>
</dbReference>
<comment type="catalytic activity">
    <reaction evidence="9 10">
        <text>nicotinate beta-D-ribonucleotide + ATP + H(+) = deamido-NAD(+) + diphosphate</text>
        <dbReference type="Rhea" id="RHEA:22860"/>
        <dbReference type="ChEBI" id="CHEBI:15378"/>
        <dbReference type="ChEBI" id="CHEBI:30616"/>
        <dbReference type="ChEBI" id="CHEBI:33019"/>
        <dbReference type="ChEBI" id="CHEBI:57502"/>
        <dbReference type="ChEBI" id="CHEBI:58437"/>
        <dbReference type="EC" id="2.7.7.18"/>
    </reaction>
</comment>
<evidence type="ECO:0000313" key="13">
    <source>
        <dbReference type="Proteomes" id="UP000178759"/>
    </source>
</evidence>
<dbReference type="InterPro" id="IPR004821">
    <property type="entry name" value="Cyt_trans-like"/>
</dbReference>
<dbReference type="HAMAP" id="MF_00244">
    <property type="entry name" value="NaMN_adenylyltr"/>
    <property type="match status" value="1"/>
</dbReference>
<feature type="domain" description="Cytidyltransferase-like" evidence="11">
    <location>
        <begin position="5"/>
        <end position="159"/>
    </location>
</feature>
<keyword evidence="8 10" id="KW-0520">NAD</keyword>
<comment type="caution">
    <text evidence="12">The sequence shown here is derived from an EMBL/GenBank/DDBJ whole genome shotgun (WGS) entry which is preliminary data.</text>
</comment>
<name>A0A1F6AHL1_9BACT</name>
<keyword evidence="5 10" id="KW-0548">Nucleotidyltransferase</keyword>
<dbReference type="GO" id="GO:0004515">
    <property type="term" value="F:nicotinate-nucleotide adenylyltransferase activity"/>
    <property type="evidence" value="ECO:0007669"/>
    <property type="project" value="UniProtKB-UniRule"/>
</dbReference>
<dbReference type="Proteomes" id="UP000178759">
    <property type="component" value="Unassembled WGS sequence"/>
</dbReference>
<reference evidence="12 13" key="1">
    <citation type="journal article" date="2016" name="Nat. Commun.">
        <title>Thousands of microbial genomes shed light on interconnected biogeochemical processes in an aquifer system.</title>
        <authorList>
            <person name="Anantharaman K."/>
            <person name="Brown C.T."/>
            <person name="Hug L.A."/>
            <person name="Sharon I."/>
            <person name="Castelle C.J."/>
            <person name="Probst A.J."/>
            <person name="Thomas B.C."/>
            <person name="Singh A."/>
            <person name="Wilkins M.J."/>
            <person name="Karaoz U."/>
            <person name="Brodie E.L."/>
            <person name="Williams K.H."/>
            <person name="Hubbard S.S."/>
            <person name="Banfield J.F."/>
        </authorList>
    </citation>
    <scope>NUCLEOTIDE SEQUENCE [LARGE SCALE GENOMIC DNA]</scope>
</reference>
<dbReference type="NCBIfam" id="TIGR00482">
    <property type="entry name" value="nicotinate (nicotinamide) nucleotide adenylyltransferase"/>
    <property type="match status" value="1"/>
</dbReference>
<protein>
    <recommendedName>
        <fullName evidence="10">Probable nicotinate-nucleotide adenylyltransferase</fullName>
        <ecNumber evidence="10">2.7.7.18</ecNumber>
    </recommendedName>
    <alternativeName>
        <fullName evidence="10">Deamido-NAD(+) diphosphorylase</fullName>
    </alternativeName>
    <alternativeName>
        <fullName evidence="10">Deamido-NAD(+) pyrophosphorylase</fullName>
    </alternativeName>
    <alternativeName>
        <fullName evidence="10">Nicotinate mononucleotide adenylyltransferase</fullName>
        <shortName evidence="10">NaMN adenylyltransferase</shortName>
    </alternativeName>
</protein>
<evidence type="ECO:0000256" key="2">
    <source>
        <dbReference type="ARBA" id="ARBA00005019"/>
    </source>
</evidence>
<dbReference type="GO" id="GO:0005524">
    <property type="term" value="F:ATP binding"/>
    <property type="evidence" value="ECO:0007669"/>
    <property type="project" value="UniProtKB-KW"/>
</dbReference>
<dbReference type="UniPathway" id="UPA00253">
    <property type="reaction ID" value="UER00332"/>
</dbReference>
<evidence type="ECO:0000256" key="6">
    <source>
        <dbReference type="ARBA" id="ARBA00022741"/>
    </source>
</evidence>